<dbReference type="EMBL" id="BFAV01000073">
    <property type="protein sequence ID" value="GBF33157.1"/>
    <property type="molecule type" value="Genomic_DNA"/>
</dbReference>
<name>A0A2L2XA61_9FIRM</name>
<protein>
    <submittedName>
        <fullName evidence="1">Uncharacterized protein</fullName>
    </submittedName>
</protein>
<dbReference type="RefSeq" id="WP_104371583.1">
    <property type="nucleotide sequence ID" value="NZ_BFAV01000073.1"/>
</dbReference>
<evidence type="ECO:0000313" key="1">
    <source>
        <dbReference type="EMBL" id="GBF33157.1"/>
    </source>
</evidence>
<dbReference type="Proteomes" id="UP000239549">
    <property type="component" value="Unassembled WGS sequence"/>
</dbReference>
<organism evidence="1 2">
    <name type="scientific">Desulfocucumis palustris</name>
    <dbReference type="NCBI Taxonomy" id="1898651"/>
    <lineage>
        <taxon>Bacteria</taxon>
        <taxon>Bacillati</taxon>
        <taxon>Bacillota</taxon>
        <taxon>Clostridia</taxon>
        <taxon>Eubacteriales</taxon>
        <taxon>Desulfocucumaceae</taxon>
        <taxon>Desulfocucumis</taxon>
    </lineage>
</organism>
<keyword evidence="2" id="KW-1185">Reference proteome</keyword>
<accession>A0A2L2XA61</accession>
<dbReference type="OrthoDB" id="1787350at2"/>
<comment type="caution">
    <text evidence="1">The sequence shown here is derived from an EMBL/GenBank/DDBJ whole genome shotgun (WGS) entry which is preliminary data.</text>
</comment>
<reference evidence="2" key="1">
    <citation type="submission" date="2018-02" db="EMBL/GenBank/DDBJ databases">
        <title>Genome sequence of Desulfocucumis palustris strain NAW-5.</title>
        <authorList>
            <person name="Watanabe M."/>
            <person name="Kojima H."/>
            <person name="Fukui M."/>
        </authorList>
    </citation>
    <scope>NUCLEOTIDE SEQUENCE [LARGE SCALE GENOMIC DNA]</scope>
    <source>
        <strain evidence="2">NAW-5</strain>
    </source>
</reference>
<proteinExistence type="predicted"/>
<evidence type="ECO:0000313" key="2">
    <source>
        <dbReference type="Proteomes" id="UP000239549"/>
    </source>
</evidence>
<dbReference type="AlphaFoldDB" id="A0A2L2XA61"/>
<sequence>MSCYLRHLGPVLDRAGIELKDKKIRKSVDLSIREIVGVKEGHCPEVWKAVKEWLKDPALEQKLITELAGRKP</sequence>
<gene>
    <name evidence="1" type="ORF">DCCM_2254</name>
</gene>